<name>A0AAV4NMI1_CAEEX</name>
<dbReference type="PANTHER" id="PTHR31511:SF12">
    <property type="entry name" value="RHO TERMINATION FACTOR N-TERMINAL DOMAIN-CONTAINING PROTEIN"/>
    <property type="match status" value="1"/>
</dbReference>
<evidence type="ECO:0000313" key="1">
    <source>
        <dbReference type="EMBL" id="GIX85888.1"/>
    </source>
</evidence>
<protein>
    <submittedName>
        <fullName evidence="1">Uncharacterized protein</fullName>
    </submittedName>
</protein>
<dbReference type="EMBL" id="BPLR01021102">
    <property type="protein sequence ID" value="GIX85888.1"/>
    <property type="molecule type" value="Genomic_DNA"/>
</dbReference>
<accession>A0AAV4NMI1</accession>
<organism evidence="1 2">
    <name type="scientific">Caerostris extrusa</name>
    <name type="common">Bark spider</name>
    <name type="synonym">Caerostris bankana</name>
    <dbReference type="NCBI Taxonomy" id="172846"/>
    <lineage>
        <taxon>Eukaryota</taxon>
        <taxon>Metazoa</taxon>
        <taxon>Ecdysozoa</taxon>
        <taxon>Arthropoda</taxon>
        <taxon>Chelicerata</taxon>
        <taxon>Arachnida</taxon>
        <taxon>Araneae</taxon>
        <taxon>Araneomorphae</taxon>
        <taxon>Entelegynae</taxon>
        <taxon>Araneoidea</taxon>
        <taxon>Araneidae</taxon>
        <taxon>Caerostris</taxon>
    </lineage>
</organism>
<reference evidence="1 2" key="1">
    <citation type="submission" date="2021-06" db="EMBL/GenBank/DDBJ databases">
        <title>Caerostris extrusa draft genome.</title>
        <authorList>
            <person name="Kono N."/>
            <person name="Arakawa K."/>
        </authorList>
    </citation>
    <scope>NUCLEOTIDE SEQUENCE [LARGE SCALE GENOMIC DNA]</scope>
</reference>
<sequence>MKDENKGVIMEEFVGLRSKMYAIKLEDEIIKKSKGVKKSTVKNKISFEDYKDCLFNKKEYYRTMNNIKCEKLELYSVEINKIALSAKDKRYILEDGIHTLALGH</sequence>
<dbReference type="PANTHER" id="PTHR31511">
    <property type="entry name" value="PROTEIN CBG23764"/>
    <property type="match status" value="1"/>
</dbReference>
<keyword evidence="2" id="KW-1185">Reference proteome</keyword>
<comment type="caution">
    <text evidence="1">The sequence shown here is derived from an EMBL/GenBank/DDBJ whole genome shotgun (WGS) entry which is preliminary data.</text>
</comment>
<dbReference type="AlphaFoldDB" id="A0AAV4NMI1"/>
<gene>
    <name evidence="1" type="primary">AVEN_166998_1</name>
    <name evidence="1" type="ORF">CEXT_579951</name>
</gene>
<evidence type="ECO:0000313" key="2">
    <source>
        <dbReference type="Proteomes" id="UP001054945"/>
    </source>
</evidence>
<proteinExistence type="predicted"/>
<dbReference type="Proteomes" id="UP001054945">
    <property type="component" value="Unassembled WGS sequence"/>
</dbReference>